<accession>A0A7X2TEK0</accession>
<reference evidence="1 2" key="1">
    <citation type="submission" date="2019-08" db="EMBL/GenBank/DDBJ databases">
        <title>In-depth cultivation of the pig gut microbiome towards novel bacterial diversity and tailored functional studies.</title>
        <authorList>
            <person name="Wylensek D."/>
            <person name="Hitch T.C.A."/>
            <person name="Clavel T."/>
        </authorList>
    </citation>
    <scope>NUCLEOTIDE SEQUENCE [LARGE SCALE GENOMIC DNA]</scope>
    <source>
        <strain evidence="1 2">Oil+RF-744-GAM-WT-6</strain>
    </source>
</reference>
<dbReference type="AlphaFoldDB" id="A0A7X2TEK0"/>
<protein>
    <submittedName>
        <fullName evidence="1">Uncharacterized protein</fullName>
    </submittedName>
</protein>
<name>A0A7X2TEK0_9FIRM</name>
<dbReference type="Proteomes" id="UP000461880">
    <property type="component" value="Unassembled WGS sequence"/>
</dbReference>
<gene>
    <name evidence="1" type="ORF">FYJ51_01665</name>
</gene>
<evidence type="ECO:0000313" key="1">
    <source>
        <dbReference type="EMBL" id="MSS57617.1"/>
    </source>
</evidence>
<organism evidence="1 2">
    <name type="scientific">Stecheria intestinalis</name>
    <dbReference type="NCBI Taxonomy" id="2606630"/>
    <lineage>
        <taxon>Bacteria</taxon>
        <taxon>Bacillati</taxon>
        <taxon>Bacillota</taxon>
        <taxon>Erysipelotrichia</taxon>
        <taxon>Erysipelotrichales</taxon>
        <taxon>Erysipelotrichaceae</taxon>
        <taxon>Stecheria</taxon>
    </lineage>
</organism>
<sequence length="76" mass="8740">MIYCNLSDGSRQTKLEIKGMGSDIRDELTAIFTELEKTDAGESLIYAALVQSVDPEWKEKYDNEIRQFPDPNRRKA</sequence>
<dbReference type="EMBL" id="VUMN01000002">
    <property type="protein sequence ID" value="MSS57617.1"/>
    <property type="molecule type" value="Genomic_DNA"/>
</dbReference>
<keyword evidence="2" id="KW-1185">Reference proteome</keyword>
<comment type="caution">
    <text evidence="1">The sequence shown here is derived from an EMBL/GenBank/DDBJ whole genome shotgun (WGS) entry which is preliminary data.</text>
</comment>
<dbReference type="RefSeq" id="WP_154502457.1">
    <property type="nucleotide sequence ID" value="NZ_VUMN01000002.1"/>
</dbReference>
<evidence type="ECO:0000313" key="2">
    <source>
        <dbReference type="Proteomes" id="UP000461880"/>
    </source>
</evidence>
<proteinExistence type="predicted"/>